<sequence>MTTKFIGVKEFRQNIAPLYKQAMKKNIRFIVLNRNKPIFDIRPLSEDDATLESLAFQIQEARDDVKKKKTYTSKQARKLLLT</sequence>
<dbReference type="SUPFAM" id="SSF143120">
    <property type="entry name" value="YefM-like"/>
    <property type="match status" value="1"/>
</dbReference>
<gene>
    <name evidence="2" type="ORF">A3B90_01110</name>
</gene>
<dbReference type="EMBL" id="MFPX01000013">
    <property type="protein sequence ID" value="OGH66649.1"/>
    <property type="molecule type" value="Genomic_DNA"/>
</dbReference>
<dbReference type="InterPro" id="IPR036165">
    <property type="entry name" value="YefM-like_sf"/>
</dbReference>
<comment type="caution">
    <text evidence="2">The sequence shown here is derived from an EMBL/GenBank/DDBJ whole genome shotgun (WGS) entry which is preliminary data.</text>
</comment>
<name>A0A1F6M4Z4_9BACT</name>
<proteinExistence type="inferred from homology"/>
<evidence type="ECO:0008006" key="4">
    <source>
        <dbReference type="Google" id="ProtNLM"/>
    </source>
</evidence>
<evidence type="ECO:0000313" key="2">
    <source>
        <dbReference type="EMBL" id="OGH66649.1"/>
    </source>
</evidence>
<comment type="similarity">
    <text evidence="1">Belongs to the phD/YefM antitoxin family.</text>
</comment>
<evidence type="ECO:0000256" key="1">
    <source>
        <dbReference type="ARBA" id="ARBA00009981"/>
    </source>
</evidence>
<accession>A0A1F6M4Z4</accession>
<dbReference type="AlphaFoldDB" id="A0A1F6M4Z4"/>
<organism evidence="2 3">
    <name type="scientific">Candidatus Magasanikbacteria bacterium RIFCSPHIGHO2_02_FULL_41_13</name>
    <dbReference type="NCBI Taxonomy" id="1798676"/>
    <lineage>
        <taxon>Bacteria</taxon>
        <taxon>Candidatus Magasanikiibacteriota</taxon>
    </lineage>
</organism>
<dbReference type="Proteomes" id="UP000178742">
    <property type="component" value="Unassembled WGS sequence"/>
</dbReference>
<reference evidence="2 3" key="1">
    <citation type="journal article" date="2016" name="Nat. Commun.">
        <title>Thousands of microbial genomes shed light on interconnected biogeochemical processes in an aquifer system.</title>
        <authorList>
            <person name="Anantharaman K."/>
            <person name="Brown C.T."/>
            <person name="Hug L.A."/>
            <person name="Sharon I."/>
            <person name="Castelle C.J."/>
            <person name="Probst A.J."/>
            <person name="Thomas B.C."/>
            <person name="Singh A."/>
            <person name="Wilkins M.J."/>
            <person name="Karaoz U."/>
            <person name="Brodie E.L."/>
            <person name="Williams K.H."/>
            <person name="Hubbard S.S."/>
            <person name="Banfield J.F."/>
        </authorList>
    </citation>
    <scope>NUCLEOTIDE SEQUENCE [LARGE SCALE GENOMIC DNA]</scope>
</reference>
<evidence type="ECO:0000313" key="3">
    <source>
        <dbReference type="Proteomes" id="UP000178742"/>
    </source>
</evidence>
<protein>
    <recommendedName>
        <fullName evidence="4">Antitoxin</fullName>
    </recommendedName>
</protein>
<dbReference type="STRING" id="1798676.A3B90_01110"/>